<evidence type="ECO:0000313" key="2">
    <source>
        <dbReference type="Proteomes" id="UP000318199"/>
    </source>
</evidence>
<sequence>MATHAPASDPPLLAVEALDEFVAEIVRQAHARGLHVPSRFFDWATGDGTRLVERLVRRRAVPPGGAPQELLTALRCGVRYWVAPWVVARFPELRELFPELAVRSGGEVLTVLVRTGRWRCASGSGCLWKFCEAG</sequence>
<name>A0A562ZPI9_9BURK</name>
<dbReference type="EMBL" id="VOBQ01000012">
    <property type="protein sequence ID" value="TWO70499.1"/>
    <property type="molecule type" value="Genomic_DNA"/>
</dbReference>
<reference evidence="1 2" key="1">
    <citation type="submission" date="2019-07" db="EMBL/GenBank/DDBJ databases">
        <title>Caenimonas sedimenti sp. nov., isolated from activated sludge.</title>
        <authorList>
            <person name="Xu J."/>
        </authorList>
    </citation>
    <scope>NUCLEOTIDE SEQUENCE [LARGE SCALE GENOMIC DNA]</scope>
    <source>
        <strain evidence="1 2">HX-9-20</strain>
    </source>
</reference>
<dbReference type="OrthoDB" id="8908104at2"/>
<comment type="caution">
    <text evidence="1">The sequence shown here is derived from an EMBL/GenBank/DDBJ whole genome shotgun (WGS) entry which is preliminary data.</text>
</comment>
<proteinExistence type="predicted"/>
<keyword evidence="2" id="KW-1185">Reference proteome</keyword>
<protein>
    <submittedName>
        <fullName evidence="1">Uncharacterized protein</fullName>
    </submittedName>
</protein>
<dbReference type="Proteomes" id="UP000318199">
    <property type="component" value="Unassembled WGS sequence"/>
</dbReference>
<evidence type="ECO:0000313" key="1">
    <source>
        <dbReference type="EMBL" id="TWO70499.1"/>
    </source>
</evidence>
<accession>A0A562ZPI9</accession>
<organism evidence="1 2">
    <name type="scientific">Caenimonas sedimenti</name>
    <dbReference type="NCBI Taxonomy" id="2596921"/>
    <lineage>
        <taxon>Bacteria</taxon>
        <taxon>Pseudomonadati</taxon>
        <taxon>Pseudomonadota</taxon>
        <taxon>Betaproteobacteria</taxon>
        <taxon>Burkholderiales</taxon>
        <taxon>Comamonadaceae</taxon>
        <taxon>Caenimonas</taxon>
    </lineage>
</organism>
<dbReference type="AlphaFoldDB" id="A0A562ZPI9"/>
<dbReference type="RefSeq" id="WP_145894055.1">
    <property type="nucleotide sequence ID" value="NZ_VOBQ01000012.1"/>
</dbReference>
<gene>
    <name evidence="1" type="ORF">FN976_16105</name>
</gene>